<organism evidence="2 3">
    <name type="scientific">Sporobacter termitidis DSM 10068</name>
    <dbReference type="NCBI Taxonomy" id="1123282"/>
    <lineage>
        <taxon>Bacteria</taxon>
        <taxon>Bacillati</taxon>
        <taxon>Bacillota</taxon>
        <taxon>Clostridia</taxon>
        <taxon>Eubacteriales</taxon>
        <taxon>Oscillospiraceae</taxon>
        <taxon>Sporobacter</taxon>
    </lineage>
</organism>
<dbReference type="InterPro" id="IPR023562">
    <property type="entry name" value="ClpP/TepA"/>
</dbReference>
<dbReference type="InterPro" id="IPR029045">
    <property type="entry name" value="ClpP/crotonase-like_dom_sf"/>
</dbReference>
<dbReference type="EMBL" id="FQXV01000004">
    <property type="protein sequence ID" value="SHH91160.1"/>
    <property type="molecule type" value="Genomic_DNA"/>
</dbReference>
<dbReference type="Gene3D" id="3.90.226.10">
    <property type="entry name" value="2-enoyl-CoA Hydratase, Chain A, domain 1"/>
    <property type="match status" value="1"/>
</dbReference>
<gene>
    <name evidence="2" type="ORF">SAMN02745823_01390</name>
</gene>
<evidence type="ECO:0000313" key="3">
    <source>
        <dbReference type="Proteomes" id="UP000183995"/>
    </source>
</evidence>
<evidence type="ECO:0000313" key="2">
    <source>
        <dbReference type="EMBL" id="SHH91160.1"/>
    </source>
</evidence>
<dbReference type="GO" id="GO:0006508">
    <property type="term" value="P:proteolysis"/>
    <property type="evidence" value="ECO:0007669"/>
    <property type="project" value="UniProtKB-KW"/>
</dbReference>
<name>A0A1M5WUN6_9FIRM</name>
<keyword evidence="2" id="KW-0378">Hydrolase</keyword>
<protein>
    <submittedName>
        <fullName evidence="2">ATP-dependent protease ClpP, protease subunit</fullName>
    </submittedName>
</protein>
<dbReference type="STRING" id="1123282.SAMN02745823_01390"/>
<dbReference type="GO" id="GO:0008233">
    <property type="term" value="F:peptidase activity"/>
    <property type="evidence" value="ECO:0007669"/>
    <property type="project" value="UniProtKB-KW"/>
</dbReference>
<keyword evidence="3" id="KW-1185">Reference proteome</keyword>
<evidence type="ECO:0000256" key="1">
    <source>
        <dbReference type="SAM" id="MobiDB-lite"/>
    </source>
</evidence>
<feature type="region of interest" description="Disordered" evidence="1">
    <location>
        <begin position="1"/>
        <end position="27"/>
    </location>
</feature>
<dbReference type="SUPFAM" id="SSF52096">
    <property type="entry name" value="ClpP/crotonase"/>
    <property type="match status" value="1"/>
</dbReference>
<reference evidence="2 3" key="1">
    <citation type="submission" date="2016-11" db="EMBL/GenBank/DDBJ databases">
        <authorList>
            <person name="Jaros S."/>
            <person name="Januszkiewicz K."/>
            <person name="Wedrychowicz H."/>
        </authorList>
    </citation>
    <scope>NUCLEOTIDE SEQUENCE [LARGE SCALE GENOMIC DNA]</scope>
    <source>
        <strain evidence="2 3">DSM 10068</strain>
    </source>
</reference>
<dbReference type="Pfam" id="PF00574">
    <property type="entry name" value="CLP_protease"/>
    <property type="match status" value="1"/>
</dbReference>
<dbReference type="OrthoDB" id="1705851at2"/>
<keyword evidence="2" id="KW-0645">Protease</keyword>
<dbReference type="Proteomes" id="UP000183995">
    <property type="component" value="Unassembled WGS sequence"/>
</dbReference>
<dbReference type="AlphaFoldDB" id="A0A1M5WUN6"/>
<sequence length="259" mass="27580">MDDNKIEINTDVSERRGDSEADAEKEQVVGEYQRAQIKDMGSATMKSDKGIIHCLSIIGQIEGHQILPQETKTTKYEHVMPQLAAVEESEEIEGLLILLNTVGGDIEAGLAIAELVASMKKPTASLVLGGGHSIGVPLAVAAKRSFIAPSAAMTIHPVRLTGVVIGAPQTYNYFGRIQERIVQFVVKNSKVDRDNFISMMLKTGELASDVGTVIYGEEAVAGGLVDQVGGLSDALSWLHGQIDLEKQRKAAGGAAVLSS</sequence>
<accession>A0A1M5WUN6</accession>
<dbReference type="RefSeq" id="WP_073077105.1">
    <property type="nucleotide sequence ID" value="NZ_FQXV01000004.1"/>
</dbReference>
<proteinExistence type="predicted"/>